<proteinExistence type="predicted"/>
<protein>
    <submittedName>
        <fullName evidence="2">Uncharacterized protein</fullName>
    </submittedName>
</protein>
<evidence type="ECO:0000256" key="1">
    <source>
        <dbReference type="SAM" id="MobiDB-lite"/>
    </source>
</evidence>
<reference evidence="2 3" key="1">
    <citation type="submission" date="2024-09" db="EMBL/GenBank/DDBJ databases">
        <authorList>
            <person name="Sun Q."/>
            <person name="Mori K."/>
        </authorList>
    </citation>
    <scope>NUCLEOTIDE SEQUENCE [LARGE SCALE GENOMIC DNA]</scope>
    <source>
        <strain evidence="2 3">CCM 7609</strain>
    </source>
</reference>
<evidence type="ECO:0000313" key="2">
    <source>
        <dbReference type="EMBL" id="MFB9072461.1"/>
    </source>
</evidence>
<dbReference type="EMBL" id="JBHMFI010000001">
    <property type="protein sequence ID" value="MFB9072461.1"/>
    <property type="molecule type" value="Genomic_DNA"/>
</dbReference>
<evidence type="ECO:0000313" key="3">
    <source>
        <dbReference type="Proteomes" id="UP001589575"/>
    </source>
</evidence>
<organism evidence="2 3">
    <name type="scientific">Citricoccus parietis</name>
    <dbReference type="NCBI Taxonomy" id="592307"/>
    <lineage>
        <taxon>Bacteria</taxon>
        <taxon>Bacillati</taxon>
        <taxon>Actinomycetota</taxon>
        <taxon>Actinomycetes</taxon>
        <taxon>Micrococcales</taxon>
        <taxon>Micrococcaceae</taxon>
        <taxon>Citricoccus</taxon>
    </lineage>
</organism>
<feature type="region of interest" description="Disordered" evidence="1">
    <location>
        <begin position="1"/>
        <end position="26"/>
    </location>
</feature>
<accession>A0ABV5G0J6</accession>
<feature type="compositionally biased region" description="Gly residues" evidence="1">
    <location>
        <begin position="1"/>
        <end position="25"/>
    </location>
</feature>
<feature type="compositionally biased region" description="Basic and acidic residues" evidence="1">
    <location>
        <begin position="76"/>
        <end position="87"/>
    </location>
</feature>
<comment type="caution">
    <text evidence="2">The sequence shown here is derived from an EMBL/GenBank/DDBJ whole genome shotgun (WGS) entry which is preliminary data.</text>
</comment>
<sequence>MGLGGVGGQATFGLRGQRGGEGEGSVGLHPLSTAHLGVAHLSGGADIDGLVLQEAAAALVEAGQATRADAQVDAGRLGRETGTRDGDLPAAVGNLGDGDGGGGAGGQSREPERGEQHCGGHGHPAQDASVNGGLHGVLSERTARRRRRGPSKGASEMPAERITKRLCGAFS</sequence>
<dbReference type="Proteomes" id="UP001589575">
    <property type="component" value="Unassembled WGS sequence"/>
</dbReference>
<name>A0ABV5G0J6_9MICC</name>
<keyword evidence="3" id="KW-1185">Reference proteome</keyword>
<feature type="compositionally biased region" description="Gly residues" evidence="1">
    <location>
        <begin position="95"/>
        <end position="106"/>
    </location>
</feature>
<feature type="compositionally biased region" description="Basic and acidic residues" evidence="1">
    <location>
        <begin position="109"/>
        <end position="118"/>
    </location>
</feature>
<gene>
    <name evidence="2" type="ORF">ACFFX0_15160</name>
</gene>
<feature type="region of interest" description="Disordered" evidence="1">
    <location>
        <begin position="64"/>
        <end position="171"/>
    </location>
</feature>